<keyword evidence="6" id="KW-1185">Reference proteome</keyword>
<dbReference type="InterPro" id="IPR036390">
    <property type="entry name" value="WH_DNA-bd_sf"/>
</dbReference>
<comment type="caution">
    <text evidence="5">The sequence shown here is derived from an EMBL/GenBank/DDBJ whole genome shotgun (WGS) entry which is preliminary data.</text>
</comment>
<keyword evidence="1" id="KW-0423">Lactose metabolism</keyword>
<dbReference type="PANTHER" id="PTHR34580:SF1">
    <property type="entry name" value="PROTEIN PAFC"/>
    <property type="match status" value="1"/>
</dbReference>
<evidence type="ECO:0000256" key="2">
    <source>
        <dbReference type="ARBA" id="ARBA00023015"/>
    </source>
</evidence>
<feature type="domain" description="HTH deoR-type" evidence="4">
    <location>
        <begin position="3"/>
        <end position="58"/>
    </location>
</feature>
<dbReference type="SMART" id="SM00420">
    <property type="entry name" value="HTH_DEOR"/>
    <property type="match status" value="1"/>
</dbReference>
<dbReference type="PROSITE" id="PS51000">
    <property type="entry name" value="HTH_DEOR_2"/>
    <property type="match status" value="1"/>
</dbReference>
<dbReference type="EMBL" id="JAGHKT020000002">
    <property type="protein sequence ID" value="MCM5671561.1"/>
    <property type="molecule type" value="Genomic_DNA"/>
</dbReference>
<dbReference type="PANTHER" id="PTHR34580">
    <property type="match status" value="1"/>
</dbReference>
<proteinExistence type="predicted"/>
<dbReference type="InterPro" id="IPR013196">
    <property type="entry name" value="HTH_11"/>
</dbReference>
<dbReference type="Gene3D" id="1.10.10.10">
    <property type="entry name" value="Winged helix-like DNA-binding domain superfamily/Winged helix DNA-binding domain"/>
    <property type="match status" value="1"/>
</dbReference>
<dbReference type="InterPro" id="IPR051534">
    <property type="entry name" value="CBASS_pafABC_assoc_protein"/>
</dbReference>
<keyword evidence="2" id="KW-0805">Transcription regulation</keyword>
<evidence type="ECO:0000313" key="6">
    <source>
        <dbReference type="Proteomes" id="UP000665944"/>
    </source>
</evidence>
<dbReference type="Proteomes" id="UP000665944">
    <property type="component" value="Unassembled WGS sequence"/>
</dbReference>
<dbReference type="RefSeq" id="WP_017174893.1">
    <property type="nucleotide sequence ID" value="NZ_CP014107.1"/>
</dbReference>
<dbReference type="GO" id="GO:0003700">
    <property type="term" value="F:DNA-binding transcription factor activity"/>
    <property type="evidence" value="ECO:0007669"/>
    <property type="project" value="InterPro"/>
</dbReference>
<evidence type="ECO:0000256" key="1">
    <source>
        <dbReference type="ARBA" id="ARBA00022736"/>
    </source>
</evidence>
<organism evidence="5 6">
    <name type="scientific">Staphylococcus hominis</name>
    <dbReference type="NCBI Taxonomy" id="1290"/>
    <lineage>
        <taxon>Bacteria</taxon>
        <taxon>Bacillati</taxon>
        <taxon>Bacillota</taxon>
        <taxon>Bacilli</taxon>
        <taxon>Bacillales</taxon>
        <taxon>Staphylococcaceae</taxon>
        <taxon>Staphylococcus</taxon>
    </lineage>
</organism>
<evidence type="ECO:0000259" key="4">
    <source>
        <dbReference type="PROSITE" id="PS51000"/>
    </source>
</evidence>
<accession>A0A4Q9WSQ6</accession>
<keyword evidence="3" id="KW-0804">Transcription</keyword>
<sequence>MNKMERQNQIISLIQQGHKINASDLAKQFNVSTRTITRDIDDLESKGVHIYAHKGRRGGYEIQNTDHYFHLKLNESELIALFLTLQESQSHSTLPYTQDIHSIMNQCLKTPNTQMLKILKHISNNIKLEDTHSLTLPHLFSDILIYSNERHVMLVDFSENNEITAENVIFIGLLCRNGQWFAIVYEIGFGRTRELSILNIVDISYSFEKKIQTYDITIHNYKEFLQPKNNE</sequence>
<name>A0A4Q9WSQ6_STAHO</name>
<reference evidence="5 6" key="1">
    <citation type="submission" date="2022-06" db="EMBL/GenBank/DDBJ databases">
        <title>Staphylococcus hominis ShoR14 genome sequence.</title>
        <authorList>
            <person name="Yeo C.C."/>
            <person name="Chew C.H."/>
            <person name="Che Hamzah A.M."/>
            <person name="Al-Trad E.I."/>
        </authorList>
    </citation>
    <scope>NUCLEOTIDE SEQUENCE [LARGE SCALE GENOMIC DNA]</scope>
    <source>
        <strain evidence="5 6">ShoR14</strain>
    </source>
</reference>
<dbReference type="Pfam" id="PF08279">
    <property type="entry name" value="HTH_11"/>
    <property type="match status" value="1"/>
</dbReference>
<dbReference type="GO" id="GO:0005988">
    <property type="term" value="P:lactose metabolic process"/>
    <property type="evidence" value="ECO:0007669"/>
    <property type="project" value="UniProtKB-KW"/>
</dbReference>
<protein>
    <submittedName>
        <fullName evidence="5">HTH domain-containing protein</fullName>
    </submittedName>
</protein>
<gene>
    <name evidence="5" type="ORF">J7T32_002110</name>
</gene>
<evidence type="ECO:0000256" key="3">
    <source>
        <dbReference type="ARBA" id="ARBA00023163"/>
    </source>
</evidence>
<dbReference type="InterPro" id="IPR036388">
    <property type="entry name" value="WH-like_DNA-bd_sf"/>
</dbReference>
<dbReference type="InterPro" id="IPR001034">
    <property type="entry name" value="DeoR_HTH"/>
</dbReference>
<dbReference type="SUPFAM" id="SSF46785">
    <property type="entry name" value="Winged helix' DNA-binding domain"/>
    <property type="match status" value="1"/>
</dbReference>
<dbReference type="AlphaFoldDB" id="A0A4Q9WSQ6"/>
<evidence type="ECO:0000313" key="5">
    <source>
        <dbReference type="EMBL" id="MCM5671561.1"/>
    </source>
</evidence>